<keyword evidence="4" id="KW-1185">Reference proteome</keyword>
<sequence length="164" mass="17497">CSTRVNLRVSTHQPGPLPAKTHTRQPRERCRRCRRLSVCQLVGQVVVLACLVACCCHRHPHLSLRQPKSSSSSVLWLIIAVCCIAIPLPLPLPSIPVPATQVVVVVTAVYPVAHHWCLPVVRVVIAVCPSGSLSSSLSRWLVEIVGIGVGGGGVGSSVAVFVRL</sequence>
<dbReference type="HOGENOM" id="CLU_1622993_0_0_1"/>
<keyword evidence="2" id="KW-0812">Transmembrane</keyword>
<dbReference type="Proteomes" id="UP000053989">
    <property type="component" value="Unassembled WGS sequence"/>
</dbReference>
<evidence type="ECO:0000313" key="3">
    <source>
        <dbReference type="EMBL" id="KIM53551.1"/>
    </source>
</evidence>
<accession>A0A0C3DBS9</accession>
<feature type="non-terminal residue" evidence="3">
    <location>
        <position position="1"/>
    </location>
</feature>
<feature type="compositionally biased region" description="Polar residues" evidence="1">
    <location>
        <begin position="1"/>
        <end position="13"/>
    </location>
</feature>
<keyword evidence="2" id="KW-1133">Transmembrane helix</keyword>
<organism evidence="3 4">
    <name type="scientific">Scleroderma citrinum Foug A</name>
    <dbReference type="NCBI Taxonomy" id="1036808"/>
    <lineage>
        <taxon>Eukaryota</taxon>
        <taxon>Fungi</taxon>
        <taxon>Dikarya</taxon>
        <taxon>Basidiomycota</taxon>
        <taxon>Agaricomycotina</taxon>
        <taxon>Agaricomycetes</taxon>
        <taxon>Agaricomycetidae</taxon>
        <taxon>Boletales</taxon>
        <taxon>Sclerodermatineae</taxon>
        <taxon>Sclerodermataceae</taxon>
        <taxon>Scleroderma</taxon>
    </lineage>
</organism>
<reference evidence="3 4" key="1">
    <citation type="submission" date="2014-04" db="EMBL/GenBank/DDBJ databases">
        <authorList>
            <consortium name="DOE Joint Genome Institute"/>
            <person name="Kuo A."/>
            <person name="Kohler A."/>
            <person name="Nagy L.G."/>
            <person name="Floudas D."/>
            <person name="Copeland A."/>
            <person name="Barry K.W."/>
            <person name="Cichocki N."/>
            <person name="Veneault-Fourrey C."/>
            <person name="LaButti K."/>
            <person name="Lindquist E.A."/>
            <person name="Lipzen A."/>
            <person name="Lundell T."/>
            <person name="Morin E."/>
            <person name="Murat C."/>
            <person name="Sun H."/>
            <person name="Tunlid A."/>
            <person name="Henrissat B."/>
            <person name="Grigoriev I.V."/>
            <person name="Hibbett D.S."/>
            <person name="Martin F."/>
            <person name="Nordberg H.P."/>
            <person name="Cantor M.N."/>
            <person name="Hua S.X."/>
        </authorList>
    </citation>
    <scope>NUCLEOTIDE SEQUENCE [LARGE SCALE GENOMIC DNA]</scope>
    <source>
        <strain evidence="3 4">Foug A</strain>
    </source>
</reference>
<gene>
    <name evidence="3" type="ORF">SCLCIDRAFT_1222687</name>
</gene>
<evidence type="ECO:0000256" key="1">
    <source>
        <dbReference type="SAM" id="MobiDB-lite"/>
    </source>
</evidence>
<name>A0A0C3DBS9_9AGAM</name>
<evidence type="ECO:0000256" key="2">
    <source>
        <dbReference type="SAM" id="Phobius"/>
    </source>
</evidence>
<feature type="region of interest" description="Disordered" evidence="1">
    <location>
        <begin position="1"/>
        <end position="23"/>
    </location>
</feature>
<feature type="transmembrane region" description="Helical" evidence="2">
    <location>
        <begin position="140"/>
        <end position="162"/>
    </location>
</feature>
<dbReference type="AlphaFoldDB" id="A0A0C3DBS9"/>
<evidence type="ECO:0000313" key="4">
    <source>
        <dbReference type="Proteomes" id="UP000053989"/>
    </source>
</evidence>
<reference evidence="4" key="2">
    <citation type="submission" date="2015-01" db="EMBL/GenBank/DDBJ databases">
        <title>Evolutionary Origins and Diversification of the Mycorrhizal Mutualists.</title>
        <authorList>
            <consortium name="DOE Joint Genome Institute"/>
            <consortium name="Mycorrhizal Genomics Consortium"/>
            <person name="Kohler A."/>
            <person name="Kuo A."/>
            <person name="Nagy L.G."/>
            <person name="Floudas D."/>
            <person name="Copeland A."/>
            <person name="Barry K.W."/>
            <person name="Cichocki N."/>
            <person name="Veneault-Fourrey C."/>
            <person name="LaButti K."/>
            <person name="Lindquist E.A."/>
            <person name="Lipzen A."/>
            <person name="Lundell T."/>
            <person name="Morin E."/>
            <person name="Murat C."/>
            <person name="Riley R."/>
            <person name="Ohm R."/>
            <person name="Sun H."/>
            <person name="Tunlid A."/>
            <person name="Henrissat B."/>
            <person name="Grigoriev I.V."/>
            <person name="Hibbett D.S."/>
            <person name="Martin F."/>
        </authorList>
    </citation>
    <scope>NUCLEOTIDE SEQUENCE [LARGE SCALE GENOMIC DNA]</scope>
    <source>
        <strain evidence="4">Foug A</strain>
    </source>
</reference>
<protein>
    <submittedName>
        <fullName evidence="3">Uncharacterized protein</fullName>
    </submittedName>
</protein>
<feature type="transmembrane region" description="Helical" evidence="2">
    <location>
        <begin position="73"/>
        <end position="90"/>
    </location>
</feature>
<dbReference type="InParanoid" id="A0A0C3DBS9"/>
<proteinExistence type="predicted"/>
<feature type="transmembrane region" description="Helical" evidence="2">
    <location>
        <begin position="102"/>
        <end position="128"/>
    </location>
</feature>
<dbReference type="EMBL" id="KN822178">
    <property type="protein sequence ID" value="KIM53551.1"/>
    <property type="molecule type" value="Genomic_DNA"/>
</dbReference>
<keyword evidence="2" id="KW-0472">Membrane</keyword>